<gene>
    <name evidence="1" type="ORF">LCOR_06069.1</name>
</gene>
<dbReference type="AlphaFoldDB" id="A0A068RYM6"/>
<dbReference type="Proteomes" id="UP000027586">
    <property type="component" value="Unassembled WGS sequence"/>
</dbReference>
<dbReference type="EMBL" id="CBTN010000025">
    <property type="protein sequence ID" value="CDH54855.1"/>
    <property type="molecule type" value="Genomic_DNA"/>
</dbReference>
<sequence length="101" mass="11953">MCFEFTKHGMDHAGALQQEWIPSYVEGAYLFIKKTINNVWFGSHLPRNWSRLTMVITFAKHKNGHWKHQLYRRGSDPWLNQMASWAIHNGPLIRVSEQLYP</sequence>
<comment type="caution">
    <text evidence="1">The sequence shown here is derived from an EMBL/GenBank/DDBJ whole genome shotgun (WGS) entry which is preliminary data.</text>
</comment>
<organism evidence="1 2">
    <name type="scientific">Lichtheimia corymbifera JMRC:FSU:9682</name>
    <dbReference type="NCBI Taxonomy" id="1263082"/>
    <lineage>
        <taxon>Eukaryota</taxon>
        <taxon>Fungi</taxon>
        <taxon>Fungi incertae sedis</taxon>
        <taxon>Mucoromycota</taxon>
        <taxon>Mucoromycotina</taxon>
        <taxon>Mucoromycetes</taxon>
        <taxon>Mucorales</taxon>
        <taxon>Lichtheimiaceae</taxon>
        <taxon>Lichtheimia</taxon>
    </lineage>
</organism>
<evidence type="ECO:0000313" key="2">
    <source>
        <dbReference type="Proteomes" id="UP000027586"/>
    </source>
</evidence>
<proteinExistence type="predicted"/>
<dbReference type="VEuPathDB" id="FungiDB:LCOR_06069.1"/>
<protein>
    <submittedName>
        <fullName evidence="1">Uncharacterized protein</fullName>
    </submittedName>
</protein>
<name>A0A068RYM6_9FUNG</name>
<evidence type="ECO:0000313" key="1">
    <source>
        <dbReference type="EMBL" id="CDH54855.1"/>
    </source>
</evidence>
<reference evidence="1" key="1">
    <citation type="submission" date="2013-08" db="EMBL/GenBank/DDBJ databases">
        <title>Gene expansion shapes genome architecture in the human pathogen Lichtheimia corymbifera: an evolutionary genomics analysis in the ancient terrestrial Mucorales (Mucoromycotina).</title>
        <authorList>
            <person name="Schwartze V.U."/>
            <person name="Winter S."/>
            <person name="Shelest E."/>
            <person name="Marcet-Houben M."/>
            <person name="Horn F."/>
            <person name="Wehner S."/>
            <person name="Hoffmann K."/>
            <person name="Riege K."/>
            <person name="Sammeth M."/>
            <person name="Nowrousian M."/>
            <person name="Valiante V."/>
            <person name="Linde J."/>
            <person name="Jacobsen I.D."/>
            <person name="Marz M."/>
            <person name="Brakhage A.A."/>
            <person name="Gabaldon T."/>
            <person name="Bocker S."/>
            <person name="Voigt K."/>
        </authorList>
    </citation>
    <scope>NUCLEOTIDE SEQUENCE [LARGE SCALE GENOMIC DNA]</scope>
    <source>
        <strain evidence="1">FSU 9682</strain>
    </source>
</reference>
<accession>A0A068RYM6</accession>
<keyword evidence="2" id="KW-1185">Reference proteome</keyword>